<gene>
    <name evidence="3" type="ORF">TRAPUB_10199</name>
</gene>
<dbReference type="EMBL" id="MNAD01000417">
    <property type="protein sequence ID" value="OJT13264.1"/>
    <property type="molecule type" value="Genomic_DNA"/>
</dbReference>
<dbReference type="GO" id="GO:0006281">
    <property type="term" value="P:DNA repair"/>
    <property type="evidence" value="ECO:0007669"/>
    <property type="project" value="TreeGrafter"/>
</dbReference>
<dbReference type="InterPro" id="IPR037445">
    <property type="entry name" value="MAGE"/>
</dbReference>
<dbReference type="Pfam" id="PF01454">
    <property type="entry name" value="MAGE"/>
    <property type="match status" value="1"/>
</dbReference>
<evidence type="ECO:0000313" key="3">
    <source>
        <dbReference type="EMBL" id="OJT13264.1"/>
    </source>
</evidence>
<dbReference type="InterPro" id="IPR041898">
    <property type="entry name" value="MAGE_WH1"/>
</dbReference>
<name>A0A1M2W079_TRAPU</name>
<dbReference type="Gene3D" id="1.10.10.1210">
    <property type="entry name" value="MAGE homology domain, winged helix WH2 motif"/>
    <property type="match status" value="1"/>
</dbReference>
<evidence type="ECO:0000313" key="4">
    <source>
        <dbReference type="Proteomes" id="UP000184267"/>
    </source>
</evidence>
<evidence type="ECO:0000259" key="2">
    <source>
        <dbReference type="PROSITE" id="PS50838"/>
    </source>
</evidence>
<dbReference type="PANTHER" id="PTHR11736">
    <property type="entry name" value="MELANOMA-ASSOCIATED ANTIGEN MAGE ANTIGEN"/>
    <property type="match status" value="1"/>
</dbReference>
<keyword evidence="4" id="KW-1185">Reference proteome</keyword>
<organism evidence="3 4">
    <name type="scientific">Trametes pubescens</name>
    <name type="common">White-rot fungus</name>
    <dbReference type="NCBI Taxonomy" id="154538"/>
    <lineage>
        <taxon>Eukaryota</taxon>
        <taxon>Fungi</taxon>
        <taxon>Dikarya</taxon>
        <taxon>Basidiomycota</taxon>
        <taxon>Agaricomycotina</taxon>
        <taxon>Agaricomycetes</taxon>
        <taxon>Polyporales</taxon>
        <taxon>Polyporaceae</taxon>
        <taxon>Trametes</taxon>
    </lineage>
</organism>
<dbReference type="OMA" id="VWEWRWG"/>
<dbReference type="Proteomes" id="UP000184267">
    <property type="component" value="Unassembled WGS sequence"/>
</dbReference>
<dbReference type="PANTHER" id="PTHR11736:SF14">
    <property type="entry name" value="NSE3 HOMOLOG, SMC5-SMC6 COMPLEX COMPONENT"/>
    <property type="match status" value="1"/>
</dbReference>
<sequence length="386" mass="41934">MARQATRSQRQPQASQSQPPRGTQGGRSRRSRANDEDEDEEMASGHEGGEQEEIAAEKVQAELDRKARDLVRLALFHEQRRTALKRDEISKKVLGSNSRSFNAVFAAANGILRNTFGMELVELHSTTPDKDISEKDAEMLKAAGAKKKATATGTKNYILRSLLDAALIEKASAPDAEIRELEQSEHPDANEEFAEDDNKVGTRSIGSIFAWHHADQLASVGILYVILALILVEGRVISDNDLRAILKRLQLPANAPIPLSSQTTTQSQTIDAHLAQLTRQGFLEKARVGNGARKGTKRGRGGAGAANDDGTLAAYEWRWGPRALAEVGERAVAQFVAEFMAARPGEDDADEDAVGASQEEGVQKRVQIVFRGIERAASGAPLADVR</sequence>
<accession>A0A1M2W079</accession>
<dbReference type="AlphaFoldDB" id="A0A1M2W079"/>
<dbReference type="PROSITE" id="PS50838">
    <property type="entry name" value="MAGE"/>
    <property type="match status" value="1"/>
</dbReference>
<dbReference type="InterPro" id="IPR002190">
    <property type="entry name" value="MHD_dom"/>
</dbReference>
<feature type="domain" description="MAGE" evidence="2">
    <location>
        <begin position="63"/>
        <end position="123"/>
    </location>
</feature>
<feature type="region of interest" description="Disordered" evidence="1">
    <location>
        <begin position="1"/>
        <end position="52"/>
    </location>
</feature>
<dbReference type="Gene3D" id="1.10.10.1200">
    <property type="entry name" value="MAGE homology domain, winged helix WH1 motif"/>
    <property type="match status" value="1"/>
</dbReference>
<dbReference type="InterPro" id="IPR041899">
    <property type="entry name" value="MAGE_WH2"/>
</dbReference>
<comment type="caution">
    <text evidence="3">The sequence shown here is derived from an EMBL/GenBank/DDBJ whole genome shotgun (WGS) entry which is preliminary data.</text>
</comment>
<proteinExistence type="predicted"/>
<feature type="compositionally biased region" description="Low complexity" evidence="1">
    <location>
        <begin position="1"/>
        <end position="22"/>
    </location>
</feature>
<dbReference type="SMART" id="SM01373">
    <property type="entry name" value="MAGE"/>
    <property type="match status" value="1"/>
</dbReference>
<reference evidence="3 4" key="1">
    <citation type="submission" date="2016-10" db="EMBL/GenBank/DDBJ databases">
        <title>Genome sequence of the basidiomycete white-rot fungus Trametes pubescens.</title>
        <authorList>
            <person name="Makela M.R."/>
            <person name="Granchi Z."/>
            <person name="Peng M."/>
            <person name="De Vries R.P."/>
            <person name="Grigoriev I."/>
            <person name="Riley R."/>
            <person name="Hilden K."/>
        </authorList>
    </citation>
    <scope>NUCLEOTIDE SEQUENCE [LARGE SCALE GENOMIC DNA]</scope>
    <source>
        <strain evidence="3 4">FBCC735</strain>
    </source>
</reference>
<feature type="compositionally biased region" description="Basic and acidic residues" evidence="1">
    <location>
        <begin position="43"/>
        <end position="52"/>
    </location>
</feature>
<protein>
    <recommendedName>
        <fullName evidence="2">MAGE domain-containing protein</fullName>
    </recommendedName>
</protein>
<dbReference type="GO" id="GO:0005634">
    <property type="term" value="C:nucleus"/>
    <property type="evidence" value="ECO:0007669"/>
    <property type="project" value="TreeGrafter"/>
</dbReference>
<evidence type="ECO:0000256" key="1">
    <source>
        <dbReference type="SAM" id="MobiDB-lite"/>
    </source>
</evidence>
<dbReference type="OrthoDB" id="205198at2759"/>
<dbReference type="STRING" id="154538.A0A1M2W079"/>